<keyword evidence="1" id="KW-1133">Transmembrane helix</keyword>
<comment type="caution">
    <text evidence="2">The sequence shown here is derived from an EMBL/GenBank/DDBJ whole genome shotgun (WGS) entry which is preliminary data.</text>
</comment>
<organism evidence="2">
    <name type="scientific">bioreactor metagenome</name>
    <dbReference type="NCBI Taxonomy" id="1076179"/>
    <lineage>
        <taxon>unclassified sequences</taxon>
        <taxon>metagenomes</taxon>
        <taxon>ecological metagenomes</taxon>
    </lineage>
</organism>
<sequence length="113" mass="13059">MPDLKNNDIFWQKWWLYYALPLALFVAAVSTVWFSIGGIVDLRKMFKRLQALNRTNAADDGRVVGHVNTDDLEKTVFVESLNTEELEAVEESEVDDIVTAKVEKREQEKEKNK</sequence>
<keyword evidence="1" id="KW-0472">Membrane</keyword>
<accession>A0A645FVV0</accession>
<reference evidence="2" key="1">
    <citation type="submission" date="2019-08" db="EMBL/GenBank/DDBJ databases">
        <authorList>
            <person name="Kucharzyk K."/>
            <person name="Murdoch R.W."/>
            <person name="Higgins S."/>
            <person name="Loffler F."/>
        </authorList>
    </citation>
    <scope>NUCLEOTIDE SEQUENCE</scope>
</reference>
<gene>
    <name evidence="2" type="ORF">SDC9_163502</name>
</gene>
<proteinExistence type="predicted"/>
<feature type="transmembrane region" description="Helical" evidence="1">
    <location>
        <begin position="15"/>
        <end position="40"/>
    </location>
</feature>
<evidence type="ECO:0000256" key="1">
    <source>
        <dbReference type="SAM" id="Phobius"/>
    </source>
</evidence>
<protein>
    <submittedName>
        <fullName evidence="2">Uncharacterized protein</fullName>
    </submittedName>
</protein>
<dbReference type="EMBL" id="VSSQ01063076">
    <property type="protein sequence ID" value="MPN16164.1"/>
    <property type="molecule type" value="Genomic_DNA"/>
</dbReference>
<dbReference type="AlphaFoldDB" id="A0A645FVV0"/>
<name>A0A645FVV0_9ZZZZ</name>
<keyword evidence="1" id="KW-0812">Transmembrane</keyword>
<evidence type="ECO:0000313" key="2">
    <source>
        <dbReference type="EMBL" id="MPN16164.1"/>
    </source>
</evidence>